<evidence type="ECO:0000256" key="1">
    <source>
        <dbReference type="SAM" id="MobiDB-lite"/>
    </source>
</evidence>
<protein>
    <submittedName>
        <fullName evidence="2">Uncharacterized protein</fullName>
    </submittedName>
</protein>
<feature type="region of interest" description="Disordered" evidence="1">
    <location>
        <begin position="360"/>
        <end position="386"/>
    </location>
</feature>
<dbReference type="Proteomes" id="UP001159363">
    <property type="component" value="Chromosome 4"/>
</dbReference>
<proteinExistence type="predicted"/>
<comment type="caution">
    <text evidence="2">The sequence shown here is derived from an EMBL/GenBank/DDBJ whole genome shotgun (WGS) entry which is preliminary data.</text>
</comment>
<sequence length="429" mass="47598">MARDKEPSQHSCTERSRKPRETEAGPGSEAMSYRMRVRMRHNALCQCREVTAQLLSPDAPRHGSGRLKLQLSDDNQASERPGSTNAAKHVYTAQLTERSRGLPMSGTMVLTWISAGIKEREKRQIPEKTRRPVASSGTILTCENPGMTRLGIEPGGEQANHLVTAAPIAIWCFIYALSQFLRRNNMTASEVGKRGYPQKGLRWDLFAIPLAKLSHQEGHNTCTTPTSVRNKSIFLFGEKDPQSEITAYVMKSAVLGRAMEEVVFLLRFGKMKIAHVRLSADNGPVREVFWCHNGTMLEYMKAPIHVVMALHTRNRHSRKAKLADEGGLIPRCCAVSLPPDPRGLVTLLTSPRGLTRGADQVQGEGVIPGDERQPAPIVPWRGTRGMNRTPARPHAWLLCKRVSGLFYEHEGKGQRGSGMCGHDRSGFTI</sequence>
<dbReference type="EMBL" id="JARBHB010000005">
    <property type="protein sequence ID" value="KAJ8883724.1"/>
    <property type="molecule type" value="Genomic_DNA"/>
</dbReference>
<gene>
    <name evidence="2" type="ORF">PR048_015578</name>
</gene>
<organism evidence="2 3">
    <name type="scientific">Dryococelus australis</name>
    <dbReference type="NCBI Taxonomy" id="614101"/>
    <lineage>
        <taxon>Eukaryota</taxon>
        <taxon>Metazoa</taxon>
        <taxon>Ecdysozoa</taxon>
        <taxon>Arthropoda</taxon>
        <taxon>Hexapoda</taxon>
        <taxon>Insecta</taxon>
        <taxon>Pterygota</taxon>
        <taxon>Neoptera</taxon>
        <taxon>Polyneoptera</taxon>
        <taxon>Phasmatodea</taxon>
        <taxon>Verophasmatodea</taxon>
        <taxon>Anareolatae</taxon>
        <taxon>Phasmatidae</taxon>
        <taxon>Eurycanthinae</taxon>
        <taxon>Dryococelus</taxon>
    </lineage>
</organism>
<evidence type="ECO:0000313" key="2">
    <source>
        <dbReference type="EMBL" id="KAJ8883724.1"/>
    </source>
</evidence>
<name>A0ABQ9HHC4_9NEOP</name>
<reference evidence="2 3" key="1">
    <citation type="submission" date="2023-02" db="EMBL/GenBank/DDBJ databases">
        <title>LHISI_Scaffold_Assembly.</title>
        <authorList>
            <person name="Stuart O.P."/>
            <person name="Cleave R."/>
            <person name="Magrath M.J.L."/>
            <person name="Mikheyev A.S."/>
        </authorList>
    </citation>
    <scope>NUCLEOTIDE SEQUENCE [LARGE SCALE GENOMIC DNA]</scope>
    <source>
        <strain evidence="2">Daus_M_001</strain>
        <tissue evidence="2">Leg muscle</tissue>
    </source>
</reference>
<keyword evidence="3" id="KW-1185">Reference proteome</keyword>
<feature type="region of interest" description="Disordered" evidence="1">
    <location>
        <begin position="1"/>
        <end position="31"/>
    </location>
</feature>
<accession>A0ABQ9HHC4</accession>
<feature type="region of interest" description="Disordered" evidence="1">
    <location>
        <begin position="56"/>
        <end position="89"/>
    </location>
</feature>
<feature type="compositionally biased region" description="Basic and acidic residues" evidence="1">
    <location>
        <begin position="1"/>
        <end position="23"/>
    </location>
</feature>
<evidence type="ECO:0000313" key="3">
    <source>
        <dbReference type="Proteomes" id="UP001159363"/>
    </source>
</evidence>